<dbReference type="WBParaSite" id="RSKR_0000272700.1">
    <property type="protein sequence ID" value="RSKR_0000272700.1"/>
    <property type="gene ID" value="RSKR_0000272700"/>
</dbReference>
<organism evidence="1 2">
    <name type="scientific">Rhabditophanes sp. KR3021</name>
    <dbReference type="NCBI Taxonomy" id="114890"/>
    <lineage>
        <taxon>Eukaryota</taxon>
        <taxon>Metazoa</taxon>
        <taxon>Ecdysozoa</taxon>
        <taxon>Nematoda</taxon>
        <taxon>Chromadorea</taxon>
        <taxon>Rhabditida</taxon>
        <taxon>Tylenchina</taxon>
        <taxon>Panagrolaimomorpha</taxon>
        <taxon>Strongyloidoidea</taxon>
        <taxon>Alloionematidae</taxon>
        <taxon>Rhabditophanes</taxon>
    </lineage>
</organism>
<protein>
    <submittedName>
        <fullName evidence="2">C3H1-type domain-containing protein</fullName>
    </submittedName>
</protein>
<proteinExistence type="predicted"/>
<evidence type="ECO:0000313" key="2">
    <source>
        <dbReference type="WBParaSite" id="RSKR_0000272700.1"/>
    </source>
</evidence>
<evidence type="ECO:0000313" key="1">
    <source>
        <dbReference type="Proteomes" id="UP000095286"/>
    </source>
</evidence>
<reference evidence="2" key="1">
    <citation type="submission" date="2016-11" db="UniProtKB">
        <authorList>
            <consortium name="WormBaseParasite"/>
        </authorList>
    </citation>
    <scope>IDENTIFICATION</scope>
    <source>
        <strain evidence="2">KR3021</strain>
    </source>
</reference>
<name>A0AC35TPG8_9BILA</name>
<sequence>MNTPMEEGELSPSPSPPISTTPPMTKPLIVQARTPAKTNTKSVEEETDPELLALYNNAVKTMPNKGTLKNDCIASSKDMLVQKEISVGNTNTGVEKEPFPSYFYSENLTAVLNRPENQIINIATKNNSISKRAFGSVSDASTRKRKAISPTKISSSNMEPLGKHRNLDIPRHDKAQHSRVIPPIAEKTLNGSKFTFSTSNGTPVGIKTNYFASKNTPLISMPTPLISTASPSTSKAAPLVSKTTPGVSKTFAKQKVVLQPPKISKSLQKKLNDYFNLGRDFLHNGRSFRGVQVGNHNLVFDTLFERVEEKLKDVRDKHFKAALEWKIAKNILNTQKIRENEVKKKFKDASEKSKALSLEFMLENPSLDNPKCKNLRADLNIILKLKEECTKEVFEHFCRSEQLLPEITKLTDLFEDMKAWKDEKEKYDKECQMTLLKDLGLRENSEVQSEWSDMSICSNEVHSLVQTPVGSSHQREHSMAGDVSIGGELFRIDTPPPAPSSLNDKRKETVVENDRSRRSSMNRYATPSRSHSGQHQKNNSSIRDSSYNGMDYEDNPADLFLGNNHDDFRSGNISCKGNSSVLNESAHNIRSNNGITRENESSRRAPIIKSVASSWINMSTMKKQRNDIYCGDRHQNETPVQNSKFRDHHNSNEMLRETSAVKDNSCGNRKNNALDVLDETFKKISGQANIMESTMVAVQAAPQFLPTTNLMPQRHSLITQSNRLLPSANLLYQNFCKPPPNFAEEIDPYGIEIVQEQVPQRQEIFEPIVQIEPCYYEKFGTCHDESCEYSHAGDYPNNHRFASNIIV</sequence>
<dbReference type="Proteomes" id="UP000095286">
    <property type="component" value="Unplaced"/>
</dbReference>
<accession>A0AC35TPG8</accession>